<dbReference type="EMBL" id="JRPN01000042">
    <property type="protein sequence ID" value="KGT73658.1"/>
    <property type="molecule type" value="Genomic_DNA"/>
</dbReference>
<dbReference type="AlphaFoldDB" id="A0A0A3YIY6"/>
<comment type="caution">
    <text evidence="1">The sequence shown here is derived from an EMBL/GenBank/DDBJ whole genome shotgun (WGS) entry which is preliminary data.</text>
</comment>
<dbReference type="Proteomes" id="UP000030377">
    <property type="component" value="Unassembled WGS sequence"/>
</dbReference>
<dbReference type="RefSeq" id="WP_041960468.1">
    <property type="nucleotide sequence ID" value="NZ_JRPN01000042.1"/>
</dbReference>
<proteinExistence type="predicted"/>
<accession>A0A0A3YIY6</accession>
<sequence>MTSFRPCLGCSERVGCEIKAGVLTALKKQPVSSVRLKCKLPFTKHFPPGTRVQVGVWDWRDFFGSEISPPRKDVPATVVGQSTKKRDKVLMILDAKIMFADEVETEFVTAYTKDLVRLDEPSREVCDSCGRALVHDTCGCQEGYYRP</sequence>
<name>A0A0A3YIY6_BRAJP</name>
<evidence type="ECO:0000313" key="2">
    <source>
        <dbReference type="Proteomes" id="UP000030377"/>
    </source>
</evidence>
<reference evidence="1 2" key="1">
    <citation type="submission" date="2014-09" db="EMBL/GenBank/DDBJ databases">
        <title>Draft genome of Bradyrhizobium japonicum Is-34.</title>
        <authorList>
            <person name="Tsurumaru H."/>
            <person name="Yamakawa T."/>
            <person name="Hashimoto S."/>
            <person name="Okizaki K."/>
            <person name="Kanesaki Y."/>
            <person name="Yoshikawa H."/>
            <person name="Yajima S."/>
        </authorList>
    </citation>
    <scope>NUCLEOTIDE SEQUENCE [LARGE SCALE GENOMIC DNA]</scope>
    <source>
        <strain evidence="1 2">Is-34</strain>
    </source>
</reference>
<evidence type="ECO:0000313" key="1">
    <source>
        <dbReference type="EMBL" id="KGT73658.1"/>
    </source>
</evidence>
<organism evidence="1 2">
    <name type="scientific">Bradyrhizobium japonicum</name>
    <dbReference type="NCBI Taxonomy" id="375"/>
    <lineage>
        <taxon>Bacteria</taxon>
        <taxon>Pseudomonadati</taxon>
        <taxon>Pseudomonadota</taxon>
        <taxon>Alphaproteobacteria</taxon>
        <taxon>Hyphomicrobiales</taxon>
        <taxon>Nitrobacteraceae</taxon>
        <taxon>Bradyrhizobium</taxon>
    </lineage>
</organism>
<gene>
    <name evidence="1" type="ORF">MA20_42630</name>
</gene>
<protein>
    <submittedName>
        <fullName evidence="1">Uncharacterized protein</fullName>
    </submittedName>
</protein>